<dbReference type="AlphaFoldDB" id="A0A377J226"/>
<dbReference type="SUPFAM" id="SSF56349">
    <property type="entry name" value="DNA breaking-rejoining enzymes"/>
    <property type="match status" value="1"/>
</dbReference>
<dbReference type="GO" id="GO:0006310">
    <property type="term" value="P:DNA recombination"/>
    <property type="evidence" value="ECO:0007669"/>
    <property type="project" value="UniProtKB-KW"/>
</dbReference>
<sequence length="369" mass="42098">MDNLHIKKSHIRDRNGIAYIDCNTSLGRLRFSSGEPYKQESLADIASRIKELCISFLQGQKASLRATSTKLENLADIQTLGESFLRTRCGHLKPQSLKRYESHLRLIAQKIPYEISLLNQAGYEQIVRDMAKEQIDMLNRLIAYAKEAGVLSNNIIVQRHRKLALKEPDIKPLNLQEAEAVLRACECLARDDKKWLEVRNYLGFAIFSGARLGEILALEVSDIDLENDKVYICKSKERLRNAISTTKTGKARYIDLLENAKLALQSQIALRATLKRKHNRLFTLDEKELAVRWKQALAMCGLEARVLYQTRHSFATMMLVNGEEPLWISAMLGHSSLHTTFTHYVKYMPQKRERATFVGFRLGGFGFGA</sequence>
<dbReference type="GO" id="GO:0015074">
    <property type="term" value="P:DNA integration"/>
    <property type="evidence" value="ECO:0007669"/>
    <property type="project" value="InterPro"/>
</dbReference>
<name>A0A377J226_9HELI</name>
<gene>
    <name evidence="3" type="ORF">NCTC12410_00028</name>
    <name evidence="4" type="ORF">NCTC12410_00093</name>
</gene>
<dbReference type="InterPro" id="IPR050090">
    <property type="entry name" value="Tyrosine_recombinase_XerCD"/>
</dbReference>
<dbReference type="CDD" id="cd01189">
    <property type="entry name" value="INT_ICEBs1_C_like"/>
    <property type="match status" value="1"/>
</dbReference>
<dbReference type="OrthoDB" id="5391994at2"/>
<accession>A0A377J226</accession>
<dbReference type="PANTHER" id="PTHR30349">
    <property type="entry name" value="PHAGE INTEGRASE-RELATED"/>
    <property type="match status" value="1"/>
</dbReference>
<reference evidence="4 5" key="1">
    <citation type="submission" date="2018-06" db="EMBL/GenBank/DDBJ databases">
        <authorList>
            <consortium name="Pathogen Informatics"/>
            <person name="Doyle S."/>
        </authorList>
    </citation>
    <scope>NUCLEOTIDE SEQUENCE [LARGE SCALE GENOMIC DNA]</scope>
    <source>
        <strain evidence="4 5">NCTC12410</strain>
    </source>
</reference>
<dbReference type="Proteomes" id="UP000254841">
    <property type="component" value="Unassembled WGS sequence"/>
</dbReference>
<keyword evidence="1" id="KW-0233">DNA recombination</keyword>
<organism evidence="4 5">
    <name type="scientific">Helicobacter canis</name>
    <dbReference type="NCBI Taxonomy" id="29419"/>
    <lineage>
        <taxon>Bacteria</taxon>
        <taxon>Pseudomonadati</taxon>
        <taxon>Campylobacterota</taxon>
        <taxon>Epsilonproteobacteria</taxon>
        <taxon>Campylobacterales</taxon>
        <taxon>Helicobacteraceae</taxon>
        <taxon>Helicobacter</taxon>
    </lineage>
</organism>
<evidence type="ECO:0000313" key="4">
    <source>
        <dbReference type="EMBL" id="STO96284.1"/>
    </source>
</evidence>
<dbReference type="InterPro" id="IPR013762">
    <property type="entry name" value="Integrase-like_cat_sf"/>
</dbReference>
<evidence type="ECO:0000259" key="2">
    <source>
        <dbReference type="PROSITE" id="PS51898"/>
    </source>
</evidence>
<dbReference type="InterPro" id="IPR002104">
    <property type="entry name" value="Integrase_catalytic"/>
</dbReference>
<proteinExistence type="predicted"/>
<dbReference type="PROSITE" id="PS51898">
    <property type="entry name" value="TYR_RECOMBINASE"/>
    <property type="match status" value="1"/>
</dbReference>
<dbReference type="GO" id="GO:0003677">
    <property type="term" value="F:DNA binding"/>
    <property type="evidence" value="ECO:0007669"/>
    <property type="project" value="InterPro"/>
</dbReference>
<dbReference type="EMBL" id="UGHV01000001">
    <property type="protein sequence ID" value="STO96284.1"/>
    <property type="molecule type" value="Genomic_DNA"/>
</dbReference>
<protein>
    <submittedName>
        <fullName evidence="4">Bacteriophage-related integrase</fullName>
    </submittedName>
</protein>
<dbReference type="InterPro" id="IPR011010">
    <property type="entry name" value="DNA_brk_join_enz"/>
</dbReference>
<dbReference type="EMBL" id="UGHV01000001">
    <property type="protein sequence ID" value="STO96219.1"/>
    <property type="molecule type" value="Genomic_DNA"/>
</dbReference>
<evidence type="ECO:0000313" key="5">
    <source>
        <dbReference type="Proteomes" id="UP000254841"/>
    </source>
</evidence>
<dbReference type="RefSeq" id="WP_115010597.1">
    <property type="nucleotide sequence ID" value="NZ_UGHV01000001.1"/>
</dbReference>
<dbReference type="Pfam" id="PF00589">
    <property type="entry name" value="Phage_integrase"/>
    <property type="match status" value="1"/>
</dbReference>
<dbReference type="Gene3D" id="1.10.443.10">
    <property type="entry name" value="Intergrase catalytic core"/>
    <property type="match status" value="1"/>
</dbReference>
<evidence type="ECO:0000313" key="3">
    <source>
        <dbReference type="EMBL" id="STO96219.1"/>
    </source>
</evidence>
<evidence type="ECO:0000256" key="1">
    <source>
        <dbReference type="ARBA" id="ARBA00023172"/>
    </source>
</evidence>
<feature type="domain" description="Tyr recombinase" evidence="2">
    <location>
        <begin position="168"/>
        <end position="357"/>
    </location>
</feature>
<dbReference type="PANTHER" id="PTHR30349:SF64">
    <property type="entry name" value="PROPHAGE INTEGRASE INTD-RELATED"/>
    <property type="match status" value="1"/>
</dbReference>